<feature type="transmembrane region" description="Helical" evidence="1">
    <location>
        <begin position="360"/>
        <end position="380"/>
    </location>
</feature>
<reference evidence="3" key="1">
    <citation type="submission" date="2019-10" db="EMBL/GenBank/DDBJ databases">
        <authorList>
            <consortium name="DOE Joint Genome Institute"/>
            <person name="Kuo A."/>
            <person name="Miyauchi S."/>
            <person name="Kiss E."/>
            <person name="Drula E."/>
            <person name="Kohler A."/>
            <person name="Sanchez-Garcia M."/>
            <person name="Andreopoulos B."/>
            <person name="Barry K.W."/>
            <person name="Bonito G."/>
            <person name="Buee M."/>
            <person name="Carver A."/>
            <person name="Chen C."/>
            <person name="Cichocki N."/>
            <person name="Clum A."/>
            <person name="Culley D."/>
            <person name="Crous P.W."/>
            <person name="Fauchery L."/>
            <person name="Girlanda M."/>
            <person name="Hayes R."/>
            <person name="Keri Z."/>
            <person name="LaButti K."/>
            <person name="Lipzen A."/>
            <person name="Lombard V."/>
            <person name="Magnuson J."/>
            <person name="Maillard F."/>
            <person name="Morin E."/>
            <person name="Murat C."/>
            <person name="Nolan M."/>
            <person name="Ohm R."/>
            <person name="Pangilinan J."/>
            <person name="Pereira M."/>
            <person name="Perotto S."/>
            <person name="Peter M."/>
            <person name="Riley R."/>
            <person name="Sitrit Y."/>
            <person name="Stielow B."/>
            <person name="Szollosi G."/>
            <person name="Zifcakova L."/>
            <person name="Stursova M."/>
            <person name="Spatafora J.W."/>
            <person name="Tedersoo L."/>
            <person name="Vaario L.-M."/>
            <person name="Yamada A."/>
            <person name="Yan M."/>
            <person name="Wang P."/>
            <person name="Xu J."/>
            <person name="Bruns T."/>
            <person name="Baldrian P."/>
            <person name="Vilgalys R."/>
            <person name="Henrissat B."/>
            <person name="Grigoriev I.V."/>
            <person name="Hibbett D."/>
            <person name="Nagy L.G."/>
            <person name="Martin F.M."/>
        </authorList>
    </citation>
    <scope>NUCLEOTIDE SEQUENCE</scope>
    <source>
        <strain evidence="3">Prilba</strain>
    </source>
</reference>
<keyword evidence="4" id="KW-1185">Reference proteome</keyword>
<dbReference type="OrthoDB" id="2686083at2759"/>
<evidence type="ECO:0000256" key="1">
    <source>
        <dbReference type="SAM" id="Phobius"/>
    </source>
</evidence>
<evidence type="ECO:0000256" key="2">
    <source>
        <dbReference type="SAM" id="SignalP"/>
    </source>
</evidence>
<accession>A0A9P5JUZ5</accession>
<keyword evidence="1" id="KW-1133">Transmembrane helix</keyword>
<gene>
    <name evidence="3" type="ORF">DFH94DRAFT_698631</name>
</gene>
<feature type="chain" id="PRO_5040315154" evidence="2">
    <location>
        <begin position="19"/>
        <end position="393"/>
    </location>
</feature>
<dbReference type="AlphaFoldDB" id="A0A9P5JUZ5"/>
<evidence type="ECO:0000313" key="4">
    <source>
        <dbReference type="Proteomes" id="UP000759537"/>
    </source>
</evidence>
<keyword evidence="1" id="KW-0472">Membrane</keyword>
<dbReference type="Proteomes" id="UP000759537">
    <property type="component" value="Unassembled WGS sequence"/>
</dbReference>
<protein>
    <submittedName>
        <fullName evidence="3">Uncharacterized protein</fullName>
    </submittedName>
</protein>
<reference evidence="3" key="2">
    <citation type="journal article" date="2020" name="Nat. Commun.">
        <title>Large-scale genome sequencing of mycorrhizal fungi provides insights into the early evolution of symbiotic traits.</title>
        <authorList>
            <person name="Miyauchi S."/>
            <person name="Kiss E."/>
            <person name="Kuo A."/>
            <person name="Drula E."/>
            <person name="Kohler A."/>
            <person name="Sanchez-Garcia M."/>
            <person name="Morin E."/>
            <person name="Andreopoulos B."/>
            <person name="Barry K.W."/>
            <person name="Bonito G."/>
            <person name="Buee M."/>
            <person name="Carver A."/>
            <person name="Chen C."/>
            <person name="Cichocki N."/>
            <person name="Clum A."/>
            <person name="Culley D."/>
            <person name="Crous P.W."/>
            <person name="Fauchery L."/>
            <person name="Girlanda M."/>
            <person name="Hayes R.D."/>
            <person name="Keri Z."/>
            <person name="LaButti K."/>
            <person name="Lipzen A."/>
            <person name="Lombard V."/>
            <person name="Magnuson J."/>
            <person name="Maillard F."/>
            <person name="Murat C."/>
            <person name="Nolan M."/>
            <person name="Ohm R.A."/>
            <person name="Pangilinan J."/>
            <person name="Pereira M.F."/>
            <person name="Perotto S."/>
            <person name="Peter M."/>
            <person name="Pfister S."/>
            <person name="Riley R."/>
            <person name="Sitrit Y."/>
            <person name="Stielow J.B."/>
            <person name="Szollosi G."/>
            <person name="Zifcakova L."/>
            <person name="Stursova M."/>
            <person name="Spatafora J.W."/>
            <person name="Tedersoo L."/>
            <person name="Vaario L.M."/>
            <person name="Yamada A."/>
            <person name="Yan M."/>
            <person name="Wang P."/>
            <person name="Xu J."/>
            <person name="Bruns T."/>
            <person name="Baldrian P."/>
            <person name="Vilgalys R."/>
            <person name="Dunand C."/>
            <person name="Henrissat B."/>
            <person name="Grigoriev I.V."/>
            <person name="Hibbett D."/>
            <person name="Nagy L.G."/>
            <person name="Martin F.M."/>
        </authorList>
    </citation>
    <scope>NUCLEOTIDE SEQUENCE</scope>
    <source>
        <strain evidence="3">Prilba</strain>
    </source>
</reference>
<keyword evidence="2" id="KW-0732">Signal</keyword>
<dbReference type="EMBL" id="WHVB01000044">
    <property type="protein sequence ID" value="KAF8465847.1"/>
    <property type="molecule type" value="Genomic_DNA"/>
</dbReference>
<sequence>MPHTLLVSVSLLALVVTARPIAPVSDYSQRAEVQNAVKAIFVERTKQSNIDLVGFTQGEVDIRLISDESQQAVLSQLDGSAVKALVPLEGTENNVPPEVQRLREMLGGSKSLNDIEGASPGELGNDVEASAHAVDELEPSGLTATIPSSPGESARVLTELSLTSLLAVYTLISLAAVLYTFYVIRGLLPQSEGEDEKRQLYPGDVESGCADETSTIMQEKVLDLGTAPGNEAPRISHPPEGVLVNIDEDVIMADEKSRDAVGINSSPLVPFVAPPEPQPIIEKPWLVPLPPSPTSSPLRRTVQLREDIPANGNSQPVWAMIASDEQRRQDARPGNAAAAVDLALAMQLRTGFGATADAAWLMRFVMALFGWIAVLVGGGGERQATGRRRLLQW</sequence>
<name>A0A9P5JUZ5_9AGAM</name>
<evidence type="ECO:0000313" key="3">
    <source>
        <dbReference type="EMBL" id="KAF8465847.1"/>
    </source>
</evidence>
<feature type="signal peptide" evidence="2">
    <location>
        <begin position="1"/>
        <end position="18"/>
    </location>
</feature>
<proteinExistence type="predicted"/>
<keyword evidence="1" id="KW-0812">Transmembrane</keyword>
<organism evidence="3 4">
    <name type="scientific">Russula ochroleuca</name>
    <dbReference type="NCBI Taxonomy" id="152965"/>
    <lineage>
        <taxon>Eukaryota</taxon>
        <taxon>Fungi</taxon>
        <taxon>Dikarya</taxon>
        <taxon>Basidiomycota</taxon>
        <taxon>Agaricomycotina</taxon>
        <taxon>Agaricomycetes</taxon>
        <taxon>Russulales</taxon>
        <taxon>Russulaceae</taxon>
        <taxon>Russula</taxon>
    </lineage>
</organism>
<comment type="caution">
    <text evidence="3">The sequence shown here is derived from an EMBL/GenBank/DDBJ whole genome shotgun (WGS) entry which is preliminary data.</text>
</comment>